<keyword evidence="1" id="KW-0472">Membrane</keyword>
<dbReference type="RefSeq" id="WP_076705368.1">
    <property type="nucleotide sequence ID" value="NZ_MRDE01000076.1"/>
</dbReference>
<name>A0A1R1L748_9MICC</name>
<protein>
    <recommendedName>
        <fullName evidence="4">DUF2273 domain-containing protein</fullName>
    </recommendedName>
</protein>
<evidence type="ECO:0000313" key="2">
    <source>
        <dbReference type="EMBL" id="OMH23343.1"/>
    </source>
</evidence>
<dbReference type="STRING" id="554083.BKD30_13485"/>
<dbReference type="Proteomes" id="UP000187085">
    <property type="component" value="Unassembled WGS sequence"/>
</dbReference>
<feature type="transmembrane region" description="Helical" evidence="1">
    <location>
        <begin position="12"/>
        <end position="40"/>
    </location>
</feature>
<reference evidence="2 3" key="1">
    <citation type="submission" date="2016-12" db="EMBL/GenBank/DDBJ databases">
        <title>Draft genome of Tersicoccus phoenicis 1P05MA.</title>
        <authorList>
            <person name="Nakajima Y."/>
            <person name="Yoshizawa S."/>
            <person name="Nakamura K."/>
            <person name="Ogura Y."/>
            <person name="Hayashi T."/>
            <person name="Kogure K."/>
        </authorList>
    </citation>
    <scope>NUCLEOTIDE SEQUENCE [LARGE SCALE GENOMIC DNA]</scope>
    <source>
        <strain evidence="2 3">1p05MA</strain>
    </source>
</reference>
<gene>
    <name evidence="2" type="ORF">BKD30_13485</name>
</gene>
<evidence type="ECO:0000313" key="3">
    <source>
        <dbReference type="Proteomes" id="UP000187085"/>
    </source>
</evidence>
<comment type="caution">
    <text evidence="2">The sequence shown here is derived from an EMBL/GenBank/DDBJ whole genome shotgun (WGS) entry which is preliminary data.</text>
</comment>
<dbReference type="AlphaFoldDB" id="A0A1R1L748"/>
<sequence length="63" mass="6491">MSPTVTGLAVGATLAIVVLAWGFWGFLLTAVFMLVGAVAGRVAEGRLDLRAVADSLRGKRSSS</sequence>
<accession>A0A1R1L748</accession>
<proteinExistence type="predicted"/>
<evidence type="ECO:0008006" key="4">
    <source>
        <dbReference type="Google" id="ProtNLM"/>
    </source>
</evidence>
<keyword evidence="1" id="KW-0812">Transmembrane</keyword>
<keyword evidence="1" id="KW-1133">Transmembrane helix</keyword>
<dbReference type="OrthoDB" id="4570571at2"/>
<keyword evidence="3" id="KW-1185">Reference proteome</keyword>
<evidence type="ECO:0000256" key="1">
    <source>
        <dbReference type="SAM" id="Phobius"/>
    </source>
</evidence>
<organism evidence="2 3">
    <name type="scientific">Tersicoccus phoenicis</name>
    <dbReference type="NCBI Taxonomy" id="554083"/>
    <lineage>
        <taxon>Bacteria</taxon>
        <taxon>Bacillati</taxon>
        <taxon>Actinomycetota</taxon>
        <taxon>Actinomycetes</taxon>
        <taxon>Micrococcales</taxon>
        <taxon>Micrococcaceae</taxon>
        <taxon>Tersicoccus</taxon>
    </lineage>
</organism>
<dbReference type="EMBL" id="MRDE01000076">
    <property type="protein sequence ID" value="OMH23343.1"/>
    <property type="molecule type" value="Genomic_DNA"/>
</dbReference>